<reference evidence="3" key="1">
    <citation type="submission" date="2017-02" db="EMBL/GenBank/DDBJ databases">
        <authorList>
            <person name="Varghese N."/>
            <person name="Submissions S."/>
        </authorList>
    </citation>
    <scope>NUCLEOTIDE SEQUENCE [LARGE SCALE GENOMIC DNA]</scope>
    <source>
        <strain evidence="3">DSM 23966</strain>
    </source>
</reference>
<keyword evidence="3" id="KW-1185">Reference proteome</keyword>
<keyword evidence="1" id="KW-0472">Membrane</keyword>
<dbReference type="EMBL" id="FUYJ01000001">
    <property type="protein sequence ID" value="SKA90352.1"/>
    <property type="molecule type" value="Genomic_DNA"/>
</dbReference>
<gene>
    <name evidence="2" type="ORF">SAMN04244570_0958</name>
</gene>
<evidence type="ECO:0000256" key="1">
    <source>
        <dbReference type="SAM" id="Phobius"/>
    </source>
</evidence>
<evidence type="ECO:0000313" key="2">
    <source>
        <dbReference type="EMBL" id="SKA90352.1"/>
    </source>
</evidence>
<dbReference type="RefSeq" id="WP_078816729.1">
    <property type="nucleotide sequence ID" value="NZ_FUYJ01000001.1"/>
</dbReference>
<sequence>MKVKVILFILVILVILFGSMTLIYYNKVHVSEAGMNNGIQDMLRDSALFFENEEYDTDYVEPLYTLYGYAEMQYIYMQMTTNSEIYTVARIVKEFVDPNL</sequence>
<feature type="transmembrane region" description="Helical" evidence="1">
    <location>
        <begin position="6"/>
        <end position="25"/>
    </location>
</feature>
<dbReference type="AlphaFoldDB" id="A0A1T4XLA7"/>
<evidence type="ECO:0000313" key="3">
    <source>
        <dbReference type="Proteomes" id="UP000190042"/>
    </source>
</evidence>
<proteinExistence type="predicted"/>
<organism evidence="2 3">
    <name type="scientific">Sporosarcina newyorkensis</name>
    <dbReference type="NCBI Taxonomy" id="759851"/>
    <lineage>
        <taxon>Bacteria</taxon>
        <taxon>Bacillati</taxon>
        <taxon>Bacillota</taxon>
        <taxon>Bacilli</taxon>
        <taxon>Bacillales</taxon>
        <taxon>Caryophanaceae</taxon>
        <taxon>Sporosarcina</taxon>
    </lineage>
</organism>
<keyword evidence="1" id="KW-1133">Transmembrane helix</keyword>
<accession>A0A1T4XLA7</accession>
<name>A0A1T4XLA7_9BACL</name>
<protein>
    <submittedName>
        <fullName evidence="2">Uncharacterized protein</fullName>
    </submittedName>
</protein>
<keyword evidence="1" id="KW-0812">Transmembrane</keyword>
<dbReference type="Proteomes" id="UP000190042">
    <property type="component" value="Unassembled WGS sequence"/>
</dbReference>